<feature type="transmembrane region" description="Helical" evidence="3">
    <location>
        <begin position="307"/>
        <end position="327"/>
    </location>
</feature>
<organism evidence="5 6">
    <name type="scientific">Paracoccus versutus</name>
    <name type="common">Thiobacillus versutus</name>
    <dbReference type="NCBI Taxonomy" id="34007"/>
    <lineage>
        <taxon>Bacteria</taxon>
        <taxon>Pseudomonadati</taxon>
        <taxon>Pseudomonadota</taxon>
        <taxon>Alphaproteobacteria</taxon>
        <taxon>Rhodobacterales</taxon>
        <taxon>Paracoccaceae</taxon>
        <taxon>Paracoccus</taxon>
    </lineage>
</organism>
<dbReference type="PANTHER" id="PTHR10728:SF40">
    <property type="entry name" value="PATATIN FAMILY PROTEIN"/>
    <property type="match status" value="1"/>
</dbReference>
<feature type="region of interest" description="Disordered" evidence="2">
    <location>
        <begin position="1"/>
        <end position="25"/>
    </location>
</feature>
<dbReference type="EMBL" id="QUMX01000061">
    <property type="protein sequence ID" value="REG29005.1"/>
    <property type="molecule type" value="Genomic_DNA"/>
</dbReference>
<proteinExistence type="predicted"/>
<feature type="compositionally biased region" description="Basic and acidic residues" evidence="2">
    <location>
        <begin position="12"/>
        <end position="25"/>
    </location>
</feature>
<dbReference type="InterPro" id="IPR002641">
    <property type="entry name" value="PNPLA_dom"/>
</dbReference>
<dbReference type="Proteomes" id="UP000256794">
    <property type="component" value="Unassembled WGS sequence"/>
</dbReference>
<keyword evidence="3" id="KW-0472">Membrane</keyword>
<evidence type="ECO:0000256" key="2">
    <source>
        <dbReference type="SAM" id="MobiDB-lite"/>
    </source>
</evidence>
<feature type="transmembrane region" description="Helical" evidence="3">
    <location>
        <begin position="267"/>
        <end position="287"/>
    </location>
</feature>
<sequence>MPHTSGTTSTFRQEEQNKQDKWSDLFKSEEEIIDDAYGRAGKEDRKGYRTGICLSGGGIRSATFALGVLQALAKAKLIKHLDYMSAVSGGGYIASAMALHYAQNRDENPSEAGDPDGNFPFKEPEEDDDGSRALNFLHNNANYLAPEGFRGFATGFYVVARSILFNLFIWTLLAGVVVAALMKFSMWIIPKDNSWYKGWHSYLSCPRMTGSWLEQYSDYICRHENIVFWLSLTLSLFLFGVIVVLMVMASISSFRPNEAGKTEEENLWRFSTGLVLLCLPFVALVLWGAEPWPMLRSMPWFVKPAPVVILTAFTLVGLWLVGAYIPARLRGGGRSQNGPPAPEYGRRRMVEALSGGMLILAVGFLLVGIIPFIPPLLPFLVGEIGGGPKGVEEGGHLGLLPFAIYLIATMSALFGFYQARLKGVLGQKAAVVIVAGSAILVYGAGIAAYLAALDLLEVHKALLDNTNPLELRHVLYMVAVITAAALCFIVNINDISLGRFYRDRLMEAYMPDKASIDLRKVGAAGSADRYKMRELANFPQKDKPGEDEANIVMPSEPRRLNGPYPLICTTVMTPWAEDTTDRRRGGDSFILSPLYCGSTVTSWQPTREALGGNLSLPTAMAISGAAANPGGGFAGSGPTTNIVVATAMTLLSMRLGYWFRWRKIAKWRQWLNPYGNHLFPVTTNLLRRVLNSKTKNPVFVELSDGGHFENLGLYELVRRRCALIIVCDGESDPTTAYNNFTAAIRLIREDFAAEIEFNMKIFDKSGGEFQPSGPQHIVARKHENEYPKEVEFARRGYFLGTIRYASQSQLEKRIRKVPAASHSKYGKAPEEKLGPEEGLLIYLKSALIPGLSISTRSYRGGHPEFPYESTTDQFFSMEQFEAYRDVGKRIAGQMLDETDLALLFKDGRPSWSGLIGFDTSRRFGR</sequence>
<dbReference type="GO" id="GO:0046475">
    <property type="term" value="P:glycerophospholipid catabolic process"/>
    <property type="evidence" value="ECO:0007669"/>
    <property type="project" value="TreeGrafter"/>
</dbReference>
<feature type="transmembrane region" description="Helical" evidence="3">
    <location>
        <begin position="226"/>
        <end position="247"/>
    </location>
</feature>
<reference evidence="5 6" key="1">
    <citation type="submission" date="2018-08" db="EMBL/GenBank/DDBJ databases">
        <title>Genomic Encyclopedia of Archaeal and Bacterial Type Strains, Phase II (KMG-II): from individual species to whole genera.</title>
        <authorList>
            <person name="Goeker M."/>
        </authorList>
    </citation>
    <scope>NUCLEOTIDE SEQUENCE [LARGE SCALE GENOMIC DNA]</scope>
    <source>
        <strain evidence="5 6">DSM 582</strain>
    </source>
</reference>
<evidence type="ECO:0000256" key="1">
    <source>
        <dbReference type="ARBA" id="ARBA00023098"/>
    </source>
</evidence>
<dbReference type="GO" id="GO:0004623">
    <property type="term" value="F:phospholipase A2 activity"/>
    <property type="evidence" value="ECO:0007669"/>
    <property type="project" value="TreeGrafter"/>
</dbReference>
<feature type="transmembrane region" description="Helical" evidence="3">
    <location>
        <begin position="356"/>
        <end position="377"/>
    </location>
</feature>
<keyword evidence="1" id="KW-0443">Lipid metabolism</keyword>
<dbReference type="InterPro" id="IPR016035">
    <property type="entry name" value="Acyl_Trfase/lysoPLipase"/>
</dbReference>
<feature type="transmembrane region" description="Helical" evidence="3">
    <location>
        <begin position="397"/>
        <end position="417"/>
    </location>
</feature>
<protein>
    <submittedName>
        <fullName evidence="5">Patatin-like phospholipase</fullName>
    </submittedName>
</protein>
<dbReference type="AlphaFoldDB" id="A0AAQ0HDL8"/>
<dbReference type="Gene3D" id="3.40.1090.10">
    <property type="entry name" value="Cytosolic phospholipase A2 catalytic domain"/>
    <property type="match status" value="2"/>
</dbReference>
<feature type="domain" description="PNPLA" evidence="4">
    <location>
        <begin position="52"/>
        <end position="107"/>
    </location>
</feature>
<accession>A0AAQ0HDL8</accession>
<name>A0AAQ0HDL8_PARVE</name>
<gene>
    <name evidence="5" type="ORF">ATH84_106112</name>
</gene>
<dbReference type="RefSeq" id="WP_036760297.1">
    <property type="nucleotide sequence ID" value="NZ_CP035286.1"/>
</dbReference>
<dbReference type="Pfam" id="PF01734">
    <property type="entry name" value="Patatin"/>
    <property type="match status" value="1"/>
</dbReference>
<dbReference type="PANTHER" id="PTHR10728">
    <property type="entry name" value="CYTOSOLIC PHOSPHOLIPASE A2"/>
    <property type="match status" value="1"/>
</dbReference>
<evidence type="ECO:0000313" key="5">
    <source>
        <dbReference type="EMBL" id="REG29005.1"/>
    </source>
</evidence>
<keyword evidence="3" id="KW-0812">Transmembrane</keyword>
<keyword evidence="3" id="KW-1133">Transmembrane helix</keyword>
<evidence type="ECO:0000256" key="3">
    <source>
        <dbReference type="SAM" id="Phobius"/>
    </source>
</evidence>
<dbReference type="SUPFAM" id="SSF52151">
    <property type="entry name" value="FabD/lysophospholipase-like"/>
    <property type="match status" value="1"/>
</dbReference>
<feature type="transmembrane region" description="Helical" evidence="3">
    <location>
        <begin position="473"/>
        <end position="492"/>
    </location>
</feature>
<comment type="caution">
    <text evidence="5">The sequence shown here is derived from an EMBL/GenBank/DDBJ whole genome shotgun (WGS) entry which is preliminary data.</text>
</comment>
<keyword evidence="6" id="KW-1185">Reference proteome</keyword>
<feature type="compositionally biased region" description="Polar residues" evidence="2">
    <location>
        <begin position="1"/>
        <end position="11"/>
    </location>
</feature>
<evidence type="ECO:0000259" key="4">
    <source>
        <dbReference type="Pfam" id="PF01734"/>
    </source>
</evidence>
<feature type="transmembrane region" description="Helical" evidence="3">
    <location>
        <begin position="167"/>
        <end position="189"/>
    </location>
</feature>
<feature type="region of interest" description="Disordered" evidence="2">
    <location>
        <begin position="105"/>
        <end position="129"/>
    </location>
</feature>
<evidence type="ECO:0000313" key="6">
    <source>
        <dbReference type="Proteomes" id="UP000256794"/>
    </source>
</evidence>
<feature type="transmembrane region" description="Helical" evidence="3">
    <location>
        <begin position="429"/>
        <end position="453"/>
    </location>
</feature>
<dbReference type="GO" id="GO:0005829">
    <property type="term" value="C:cytosol"/>
    <property type="evidence" value="ECO:0007669"/>
    <property type="project" value="TreeGrafter"/>
</dbReference>